<feature type="compositionally biased region" description="Basic and acidic residues" evidence="1">
    <location>
        <begin position="336"/>
        <end position="347"/>
    </location>
</feature>
<evidence type="ECO:0000313" key="4">
    <source>
        <dbReference type="EMBL" id="KAH9381682.1"/>
    </source>
</evidence>
<accession>A0A9J6H1S3</accession>
<feature type="compositionally biased region" description="Polar residues" evidence="1">
    <location>
        <begin position="558"/>
        <end position="569"/>
    </location>
</feature>
<reference evidence="4 5" key="1">
    <citation type="journal article" date="2020" name="Cell">
        <title>Large-Scale Comparative Analyses of Tick Genomes Elucidate Their Genetic Diversity and Vector Capacities.</title>
        <authorList>
            <consortium name="Tick Genome and Microbiome Consortium (TIGMIC)"/>
            <person name="Jia N."/>
            <person name="Wang J."/>
            <person name="Shi W."/>
            <person name="Du L."/>
            <person name="Sun Y."/>
            <person name="Zhan W."/>
            <person name="Jiang J.F."/>
            <person name="Wang Q."/>
            <person name="Zhang B."/>
            <person name="Ji P."/>
            <person name="Bell-Sakyi L."/>
            <person name="Cui X.M."/>
            <person name="Yuan T.T."/>
            <person name="Jiang B.G."/>
            <person name="Yang W.F."/>
            <person name="Lam T.T."/>
            <person name="Chang Q.C."/>
            <person name="Ding S.J."/>
            <person name="Wang X.J."/>
            <person name="Zhu J.G."/>
            <person name="Ruan X.D."/>
            <person name="Zhao L."/>
            <person name="Wei J.T."/>
            <person name="Ye R.Z."/>
            <person name="Que T.C."/>
            <person name="Du C.H."/>
            <person name="Zhou Y.H."/>
            <person name="Cheng J.X."/>
            <person name="Dai P.F."/>
            <person name="Guo W.B."/>
            <person name="Han X.H."/>
            <person name="Huang E.J."/>
            <person name="Li L.F."/>
            <person name="Wei W."/>
            <person name="Gao Y.C."/>
            <person name="Liu J.Z."/>
            <person name="Shao H.Z."/>
            <person name="Wang X."/>
            <person name="Wang C.C."/>
            <person name="Yang T.C."/>
            <person name="Huo Q.B."/>
            <person name="Li W."/>
            <person name="Chen H.Y."/>
            <person name="Chen S.E."/>
            <person name="Zhou L.G."/>
            <person name="Ni X.B."/>
            <person name="Tian J.H."/>
            <person name="Sheng Y."/>
            <person name="Liu T."/>
            <person name="Pan Y.S."/>
            <person name="Xia L.Y."/>
            <person name="Li J."/>
            <person name="Zhao F."/>
            <person name="Cao W.C."/>
        </authorList>
    </citation>
    <scope>NUCLEOTIDE SEQUENCE [LARGE SCALE GENOMIC DNA]</scope>
    <source>
        <strain evidence="4">HaeL-2018</strain>
    </source>
</reference>
<keyword evidence="3" id="KW-0732">Signal</keyword>
<dbReference type="OMA" id="CTVFVTR"/>
<evidence type="ECO:0000256" key="3">
    <source>
        <dbReference type="SAM" id="SignalP"/>
    </source>
</evidence>
<feature type="compositionally biased region" description="Basic and acidic residues" evidence="1">
    <location>
        <begin position="695"/>
        <end position="707"/>
    </location>
</feature>
<name>A0A9J6H1S3_HAELO</name>
<dbReference type="AlphaFoldDB" id="A0A9J6H1S3"/>
<feature type="compositionally biased region" description="Polar residues" evidence="1">
    <location>
        <begin position="215"/>
        <end position="226"/>
    </location>
</feature>
<feature type="transmembrane region" description="Helical" evidence="2">
    <location>
        <begin position="159"/>
        <end position="179"/>
    </location>
</feature>
<evidence type="ECO:0000256" key="2">
    <source>
        <dbReference type="SAM" id="Phobius"/>
    </source>
</evidence>
<sequence>MRWAGWPAVALACLAAAGALVHAQVSPEQQRPQIRLPLPEQAQSHLERDPERFDFFGENREEQCQDDLDCDRKTGRVCARKPNDAAGHCRCPPDKPNKDSQGQCQPPEQQGCQQNTDCGKPFFVCIEKQCQCVPPNVFQADGSCKPPQNEVPPPAKSTWLSPLAFLFAILLLMTCTVFVTRYRKDEDAMDEDEISEGGTGACRRSWSGAKGGVDATSSAARLQPKTSPLGPAVGYQGSLEQKLQLEPTPVEEQAPPPGGEVVDDVRSRQNQIMVGAMDTQTAWAERSPTDGLVVQASPTVDNDDFRPVEVVSSAYDTKPALPGDAQLAHREEIEAASRHPEVQREHSSGAAVAPISVNRSSSDDIRLPEFVRSPTQQVGDVGWPGLVPEQRIRRGLEMLRGSPRRGQLQHFLDGRDLFDREEEPVSTDISLAPAIVPFAVLDTVGGWSLPPSRMGGPCKTPMLTIDSGDYDGGRRSTAGLGPGSSELFLPEQLPKPQVTDDSPLVHQGIGGGMGATSSNEPINLPSPAAPRSRRTSGEGPSSRLHYQPSERSEDARTSPLQSLLSSPVKNKSRYSIPHTPSDDFGSSRHSTENTTNKMAPTGFRTVAGASMHPIEEASCSVDPTSEPPSELMAAAQRPCHGSTGPELGSQEGWARRLRAPAPEEDASVSFQSFEVEAQVGAHEQPAAPAAVRTGTGEERASPVSENH</sequence>
<keyword evidence="5" id="KW-1185">Reference proteome</keyword>
<dbReference type="VEuPathDB" id="VectorBase:HLOH_063861"/>
<feature type="signal peptide" evidence="3">
    <location>
        <begin position="1"/>
        <end position="23"/>
    </location>
</feature>
<keyword evidence="2" id="KW-0472">Membrane</keyword>
<proteinExistence type="predicted"/>
<keyword evidence="2" id="KW-1133">Transmembrane helix</keyword>
<gene>
    <name evidence="4" type="ORF">HPB48_011967</name>
</gene>
<evidence type="ECO:0000256" key="1">
    <source>
        <dbReference type="SAM" id="MobiDB-lite"/>
    </source>
</evidence>
<dbReference type="OrthoDB" id="6505075at2759"/>
<dbReference type="EMBL" id="JABSTR010000011">
    <property type="protein sequence ID" value="KAH9381682.1"/>
    <property type="molecule type" value="Genomic_DNA"/>
</dbReference>
<feature type="region of interest" description="Disordered" evidence="1">
    <location>
        <begin position="336"/>
        <end position="357"/>
    </location>
</feature>
<feature type="region of interest" description="Disordered" evidence="1">
    <location>
        <begin position="636"/>
        <end position="707"/>
    </location>
</feature>
<evidence type="ECO:0000313" key="5">
    <source>
        <dbReference type="Proteomes" id="UP000821853"/>
    </source>
</evidence>
<comment type="caution">
    <text evidence="4">The sequence shown here is derived from an EMBL/GenBank/DDBJ whole genome shotgun (WGS) entry which is preliminary data.</text>
</comment>
<protein>
    <submittedName>
        <fullName evidence="4">Uncharacterized protein</fullName>
    </submittedName>
</protein>
<feature type="region of interest" description="Disordered" evidence="1">
    <location>
        <begin position="189"/>
        <end position="208"/>
    </location>
</feature>
<feature type="chain" id="PRO_5039890276" evidence="3">
    <location>
        <begin position="24"/>
        <end position="707"/>
    </location>
</feature>
<organism evidence="4 5">
    <name type="scientific">Haemaphysalis longicornis</name>
    <name type="common">Bush tick</name>
    <dbReference type="NCBI Taxonomy" id="44386"/>
    <lineage>
        <taxon>Eukaryota</taxon>
        <taxon>Metazoa</taxon>
        <taxon>Ecdysozoa</taxon>
        <taxon>Arthropoda</taxon>
        <taxon>Chelicerata</taxon>
        <taxon>Arachnida</taxon>
        <taxon>Acari</taxon>
        <taxon>Parasitiformes</taxon>
        <taxon>Ixodida</taxon>
        <taxon>Ixodoidea</taxon>
        <taxon>Ixodidae</taxon>
        <taxon>Haemaphysalinae</taxon>
        <taxon>Haemaphysalis</taxon>
    </lineage>
</organism>
<feature type="region of interest" description="Disordered" evidence="1">
    <location>
        <begin position="213"/>
        <end position="234"/>
    </location>
</feature>
<dbReference type="Proteomes" id="UP000821853">
    <property type="component" value="Chromosome 9"/>
</dbReference>
<keyword evidence="2" id="KW-0812">Transmembrane</keyword>
<feature type="region of interest" description="Disordered" evidence="1">
    <location>
        <begin position="452"/>
        <end position="600"/>
    </location>
</feature>